<dbReference type="GO" id="GO:1905515">
    <property type="term" value="P:non-motile cilium assembly"/>
    <property type="evidence" value="ECO:0007669"/>
    <property type="project" value="TreeGrafter"/>
</dbReference>
<evidence type="ECO:0000313" key="3">
    <source>
        <dbReference type="Proteomes" id="UP000824540"/>
    </source>
</evidence>
<protein>
    <recommendedName>
        <fullName evidence="1">C2 domain-containing protein</fullName>
    </recommendedName>
</protein>
<dbReference type="InterPro" id="IPR035892">
    <property type="entry name" value="C2_domain_sf"/>
</dbReference>
<feature type="domain" description="C2" evidence="1">
    <location>
        <begin position="693"/>
        <end position="840"/>
    </location>
</feature>
<dbReference type="PANTHER" id="PTHR20837">
    <property type="entry name" value="CENTROSOMAL PROTEIN-RELATED"/>
    <property type="match status" value="1"/>
</dbReference>
<dbReference type="PANTHER" id="PTHR20837:SF7">
    <property type="entry name" value="COILED-COIL AND C2 DOMAIN-CONTAINING PROTEIN 2A"/>
    <property type="match status" value="1"/>
</dbReference>
<dbReference type="InterPro" id="IPR041510">
    <property type="entry name" value="DUF5523"/>
</dbReference>
<feature type="non-terminal residue" evidence="2">
    <location>
        <position position="1257"/>
    </location>
</feature>
<accession>A0A8T2MSA6</accession>
<dbReference type="Pfam" id="PF17661">
    <property type="entry name" value="DUF5523"/>
    <property type="match status" value="1"/>
</dbReference>
<dbReference type="GO" id="GO:1904491">
    <property type="term" value="P:protein localization to ciliary transition zone"/>
    <property type="evidence" value="ECO:0007669"/>
    <property type="project" value="TreeGrafter"/>
</dbReference>
<dbReference type="InterPro" id="IPR000008">
    <property type="entry name" value="C2_dom"/>
</dbReference>
<gene>
    <name evidence="2" type="ORF">JZ751_024430</name>
</gene>
<dbReference type="InterPro" id="IPR056288">
    <property type="entry name" value="CEP76_C"/>
</dbReference>
<dbReference type="PROSITE" id="PS50004">
    <property type="entry name" value="C2"/>
    <property type="match status" value="1"/>
</dbReference>
<dbReference type="Pfam" id="PF24652">
    <property type="entry name" value="CEP76_C"/>
    <property type="match status" value="1"/>
</dbReference>
<keyword evidence="3" id="KW-1185">Reference proteome</keyword>
<dbReference type="SUPFAM" id="SSF49562">
    <property type="entry name" value="C2 domain (Calcium/lipid-binding domain, CaLB)"/>
    <property type="match status" value="1"/>
</dbReference>
<dbReference type="EMBL" id="JAFBMS010000592">
    <property type="protein sequence ID" value="KAG9330456.1"/>
    <property type="molecule type" value="Genomic_DNA"/>
</dbReference>
<dbReference type="InterPro" id="IPR052434">
    <property type="entry name" value="Tectonic-like_complex_comp"/>
</dbReference>
<dbReference type="OrthoDB" id="2162143at2759"/>
<dbReference type="InterPro" id="IPR028928">
    <property type="entry name" value="CC2D2AN-C2"/>
</dbReference>
<dbReference type="Gene3D" id="2.60.40.150">
    <property type="entry name" value="C2 domain"/>
    <property type="match status" value="1"/>
</dbReference>
<sequence>QAEDAPLVEGGEEDLFLVTQTAQDFLEVKQAEYLGYRTRLQQDRDILFTPSARPVPASHKVGENMQPRYLEEEGLYVGERPAVSRSNQNILENRILQQETGKKWFGDDGQVLALPDPIKESSTRPPLYNLDQDLDPALQTIYRKAVKSKYASRYLPGVGEPEGDYQLDIDVSGLIFSHHPLFSREHVLAARLAQLYDQHLTRQQKNLTCLLTDKLSGLRNAVGRITEIHSGQGLTPSTQQRIAEYKQEIRSTRKLRDAEQEKDRALLKSIIKVWKEMKALREFQRFTNTPYKLYLRSTTPNQQCPRGEFTRREDVAKRSLFAKVLYNEKEVSHTDSRALTQDFRVHFGQIFNLKIVNWPESIRIQVFEVTGSSPSLLAEVFVPLPESSVLTGSAPTEELEFSSNQRATFSHEGVGSGVPFSFEADGSNRLTLLTSGKLACCVSWAVGEDHAPLAPPISQPPTSMHSALKQMDAIACIGASGLNDMKKLGKWAAESRLDPNDPNNAALMQLLTVASSGELQVPGYFRLEQLQEEFNFVSPEELQRSRRFRLLSLRTQEVAEFRNYKGVPAVEREVSDKVFQDYEKRLRDGEIIDTKDHLDAHRALVAKYLQKVRESVVNRFLISKHHFLLSDLVQEEEVPSIGVLGLNLFKLAEPKRPLKPRRKERKKVTAQNLSDGDIRLLVNIIRAYDIPIRKPHPSKASVASRSARSFPESFAVGQASQTTAQGSDWPLNQVLVRPFVEVTFQRSVQQTTAADGPNPCWNEELDLPFSAPNGDYSTTSLQSVRDEVFINIFDQVVHDVMEDERERGSGVHTRIEKHWLGSVKIPFTTIYFQSRIDGTFKVHTPPVLLGYVKERSLPSEGGYDAVRSLSEGAFLTLFITIQPQLIPGETIREKFDSQEEEKLLMMADSFEKDAAARFPGRPCLCTVIDISGKTVFITRFIRPLSPPQELLDTFPNSPQEATELVARYVSLIPSLPDSVSFSGICDLWSTCDQFLSLLAGDEEEHAVLLCNYFLSLGKRAWLIIGTAIPEGPTAYVLTHEQSRYVIWNPSSGQYYGQYDTFCPLQAVGCLVNAENVWFNMQVYDAPMRMSFDVSKSKLWKPFFSRAFSDPGLPSVQPEQLVYRRTDKVAAVELQDRIEKILKEKIMEWRPRHPTRWNRYCTSTLRHFLPKLELSGGRDVGEEHRLELQSMLGDYRISGFPLHMPFSEVRPLVEAVYSTGVHNVEMSNVEFALAVYVHPYPNNVLSVWVYLASLVRTR</sequence>
<comment type="caution">
    <text evidence="2">The sequence shown here is derived from an EMBL/GenBank/DDBJ whole genome shotgun (WGS) entry which is preliminary data.</text>
</comment>
<dbReference type="Pfam" id="PF15625">
    <property type="entry name" value="CC2D2AN-C2"/>
    <property type="match status" value="1"/>
</dbReference>
<dbReference type="Proteomes" id="UP000824540">
    <property type="component" value="Unassembled WGS sequence"/>
</dbReference>
<organism evidence="2 3">
    <name type="scientific">Albula glossodonta</name>
    <name type="common">roundjaw bonefish</name>
    <dbReference type="NCBI Taxonomy" id="121402"/>
    <lineage>
        <taxon>Eukaryota</taxon>
        <taxon>Metazoa</taxon>
        <taxon>Chordata</taxon>
        <taxon>Craniata</taxon>
        <taxon>Vertebrata</taxon>
        <taxon>Euteleostomi</taxon>
        <taxon>Actinopterygii</taxon>
        <taxon>Neopterygii</taxon>
        <taxon>Teleostei</taxon>
        <taxon>Albuliformes</taxon>
        <taxon>Albulidae</taxon>
        <taxon>Albula</taxon>
    </lineage>
</organism>
<dbReference type="InterPro" id="IPR056290">
    <property type="entry name" value="CEPT76/DRC7_peptidase-like_dom"/>
</dbReference>
<name>A0A8T2MSA6_9TELE</name>
<reference evidence="2" key="1">
    <citation type="thesis" date="2021" institute="BYU ScholarsArchive" country="Provo, UT, USA">
        <title>Applications of and Algorithms for Genome Assembly and Genomic Analyses with an Emphasis on Marine Teleosts.</title>
        <authorList>
            <person name="Pickett B.D."/>
        </authorList>
    </citation>
    <scope>NUCLEOTIDE SEQUENCE</scope>
    <source>
        <strain evidence="2">HI-2016</strain>
    </source>
</reference>
<dbReference type="GO" id="GO:0035869">
    <property type="term" value="C:ciliary transition zone"/>
    <property type="evidence" value="ECO:0007669"/>
    <property type="project" value="TreeGrafter"/>
</dbReference>
<dbReference type="Pfam" id="PF24656">
    <property type="entry name" value="CEPT76_peptidase"/>
    <property type="match status" value="1"/>
</dbReference>
<evidence type="ECO:0000259" key="1">
    <source>
        <dbReference type="PROSITE" id="PS50004"/>
    </source>
</evidence>
<proteinExistence type="predicted"/>
<dbReference type="AlphaFoldDB" id="A0A8T2MSA6"/>
<evidence type="ECO:0000313" key="2">
    <source>
        <dbReference type="EMBL" id="KAG9330456.1"/>
    </source>
</evidence>